<reference evidence="1 2" key="1">
    <citation type="submission" date="2024-02" db="EMBL/GenBank/DDBJ databases">
        <title>The whole genome sequence of five bacterial samples isolated from Abu Dhabi Sabkha-shore region.</title>
        <authorList>
            <person name="Sudalaimuthuasari N."/>
            <person name="Sarfraz B."/>
            <person name="Tuyisabe J.D."/>
            <person name="Mugisha Ntwali L.D.M."/>
            <person name="Ali A.I.A.A."/>
            <person name="Almansoori S.Z.A."/>
            <person name="Alajami H.S.A."/>
            <person name="Almeqbaali A.A.S."/>
            <person name="Kundu B."/>
            <person name="Saeed E.E."/>
            <person name="Sukumarinath V."/>
            <person name="Mishra A.K."/>
            <person name="Hazzouri K.M."/>
            <person name="Almaskari R."/>
            <person name="Sharma A.K."/>
            <person name="Amiri K.M.A."/>
        </authorList>
    </citation>
    <scope>NUCLEOTIDE SEQUENCE [LARGE SCALE GENOMIC DNA]</scope>
    <source>
        <strain evidence="2">kcgeb_sd</strain>
    </source>
</reference>
<evidence type="ECO:0000313" key="1">
    <source>
        <dbReference type="EMBL" id="WWA47608.1"/>
    </source>
</evidence>
<accession>A0ABZ2D3H6</accession>
<proteinExistence type="predicted"/>
<organism evidence="1 2">
    <name type="scientific">Pelagerythrobacter marensis</name>
    <dbReference type="NCBI Taxonomy" id="543877"/>
    <lineage>
        <taxon>Bacteria</taxon>
        <taxon>Pseudomonadati</taxon>
        <taxon>Pseudomonadota</taxon>
        <taxon>Alphaproteobacteria</taxon>
        <taxon>Sphingomonadales</taxon>
        <taxon>Erythrobacteraceae</taxon>
        <taxon>Pelagerythrobacter</taxon>
    </lineage>
</organism>
<name>A0ABZ2D3H6_9SPHN</name>
<dbReference type="RefSeq" id="WP_338446498.1">
    <property type="nucleotide sequence ID" value="NZ_CP144918.1"/>
</dbReference>
<evidence type="ECO:0000313" key="2">
    <source>
        <dbReference type="Proteomes" id="UP001335183"/>
    </source>
</evidence>
<sequence>MDALSIALVSKALDGLSLRAAATAQNIANANSEGYSPVGVSFEESLREASRMGIDAVGKVRPEIARTSQGDMDGGIRLDLEMAEASRTSLRYSALVEVLNRQLQIGHTVVRGGRQ</sequence>
<gene>
    <name evidence="1" type="ORF">V5F89_01495</name>
</gene>
<keyword evidence="2" id="KW-1185">Reference proteome</keyword>
<dbReference type="Proteomes" id="UP001335183">
    <property type="component" value="Chromosome"/>
</dbReference>
<dbReference type="EMBL" id="CP144918">
    <property type="protein sequence ID" value="WWA47608.1"/>
    <property type="molecule type" value="Genomic_DNA"/>
</dbReference>
<protein>
    <recommendedName>
        <fullName evidence="3">Flagellar basal body rod protein FlgB</fullName>
    </recommendedName>
</protein>
<evidence type="ECO:0008006" key="3">
    <source>
        <dbReference type="Google" id="ProtNLM"/>
    </source>
</evidence>